<reference evidence="5" key="1">
    <citation type="submission" date="2020-03" db="EMBL/GenBank/DDBJ databases">
        <title>Studies in the Genomics of Life Span.</title>
        <authorList>
            <person name="Glass D."/>
        </authorList>
    </citation>
    <scope>NUCLEOTIDE SEQUENCE</scope>
    <source>
        <strain evidence="5">SUZIE</strain>
        <tissue evidence="5">Muscle</tissue>
    </source>
</reference>
<feature type="domain" description="Lipoxygenase" evidence="4">
    <location>
        <begin position="1"/>
        <end position="213"/>
    </location>
</feature>
<dbReference type="SUPFAM" id="SSF48484">
    <property type="entry name" value="Lipoxigenase"/>
    <property type="match status" value="1"/>
</dbReference>
<keyword evidence="1" id="KW-0479">Metal-binding</keyword>
<dbReference type="Gene3D" id="1.20.245.10">
    <property type="entry name" value="Lipoxygenase-1, Domain 5"/>
    <property type="match status" value="2"/>
</dbReference>
<dbReference type="GO" id="GO:0034440">
    <property type="term" value="P:lipid oxidation"/>
    <property type="evidence" value="ECO:0007669"/>
    <property type="project" value="InterPro"/>
</dbReference>
<sequence>MQMVQRALKDLTYASLCFPTAIKARSMESTEDIPYYFYRDDGLLESDQVVEEDQELQDFVKDVYVYGMRGKKASGFPKSLKSREKLSEYLTVVIFTASAQHAAVNFGQYDWCSWIPNAPPTMRAPPPKAKGVVNIEQIVDTLPDRGRSCWHLGAVWALSQFQDNEVRLNRMRDCAGLPIFNPFLKFKVLFVTKGSGWTPTARNPDFQGWRVQN</sequence>
<evidence type="ECO:0000256" key="3">
    <source>
        <dbReference type="ARBA" id="ARBA00023002"/>
    </source>
</evidence>
<dbReference type="InterPro" id="IPR013819">
    <property type="entry name" value="LipOase_C"/>
</dbReference>
<evidence type="ECO:0000256" key="2">
    <source>
        <dbReference type="ARBA" id="ARBA00022964"/>
    </source>
</evidence>
<dbReference type="InterPro" id="IPR036226">
    <property type="entry name" value="LipOase_C_sf"/>
</dbReference>
<dbReference type="EMBL" id="JAATJV010382946">
    <property type="protein sequence ID" value="MBZ3882702.1"/>
    <property type="molecule type" value="Genomic_DNA"/>
</dbReference>
<evidence type="ECO:0000259" key="4">
    <source>
        <dbReference type="PROSITE" id="PS51393"/>
    </source>
</evidence>
<accession>A0AA41N3F3</accession>
<keyword evidence="3" id="KW-0560">Oxidoreductase</keyword>
<proteinExistence type="predicted"/>
<keyword evidence="6" id="KW-1185">Reference proteome</keyword>
<dbReference type="Pfam" id="PF00305">
    <property type="entry name" value="Lipoxygenase"/>
    <property type="match status" value="1"/>
</dbReference>
<evidence type="ECO:0000256" key="1">
    <source>
        <dbReference type="ARBA" id="ARBA00022723"/>
    </source>
</evidence>
<dbReference type="InterPro" id="IPR000907">
    <property type="entry name" value="LipOase"/>
</dbReference>
<evidence type="ECO:0000313" key="6">
    <source>
        <dbReference type="Proteomes" id="UP001166674"/>
    </source>
</evidence>
<gene>
    <name evidence="5" type="ORF">SUZIE_169260</name>
</gene>
<dbReference type="PANTHER" id="PTHR11771">
    <property type="entry name" value="LIPOXYGENASE"/>
    <property type="match status" value="1"/>
</dbReference>
<dbReference type="GO" id="GO:0016702">
    <property type="term" value="F:oxidoreductase activity, acting on single donors with incorporation of molecular oxygen, incorporation of two atoms of oxygen"/>
    <property type="evidence" value="ECO:0007669"/>
    <property type="project" value="InterPro"/>
</dbReference>
<comment type="caution">
    <text evidence="5">The sequence shown here is derived from an EMBL/GenBank/DDBJ whole genome shotgun (WGS) entry which is preliminary data.</text>
</comment>
<keyword evidence="2" id="KW-0223">Dioxygenase</keyword>
<evidence type="ECO:0000313" key="5">
    <source>
        <dbReference type="EMBL" id="MBZ3882702.1"/>
    </source>
</evidence>
<dbReference type="PROSITE" id="PS51393">
    <property type="entry name" value="LIPOXYGENASE_3"/>
    <property type="match status" value="1"/>
</dbReference>
<organism evidence="5 6">
    <name type="scientific">Sciurus carolinensis</name>
    <name type="common">Eastern gray squirrel</name>
    <dbReference type="NCBI Taxonomy" id="30640"/>
    <lineage>
        <taxon>Eukaryota</taxon>
        <taxon>Metazoa</taxon>
        <taxon>Chordata</taxon>
        <taxon>Craniata</taxon>
        <taxon>Vertebrata</taxon>
        <taxon>Euteleostomi</taxon>
        <taxon>Mammalia</taxon>
        <taxon>Eutheria</taxon>
        <taxon>Euarchontoglires</taxon>
        <taxon>Glires</taxon>
        <taxon>Rodentia</taxon>
        <taxon>Sciuromorpha</taxon>
        <taxon>Sciuridae</taxon>
        <taxon>Sciurinae</taxon>
        <taxon>Sciurini</taxon>
        <taxon>Sciurus</taxon>
    </lineage>
</organism>
<name>A0AA41N3F3_SCICA</name>
<protein>
    <submittedName>
        <fullName evidence="5">Arachidonate 5-lipoxygenase</fullName>
    </submittedName>
</protein>
<dbReference type="AlphaFoldDB" id="A0AA41N3F3"/>
<dbReference type="Proteomes" id="UP001166674">
    <property type="component" value="Unassembled WGS sequence"/>
</dbReference>
<dbReference type="GO" id="GO:0046872">
    <property type="term" value="F:metal ion binding"/>
    <property type="evidence" value="ECO:0007669"/>
    <property type="project" value="UniProtKB-KW"/>
</dbReference>